<name>A0A7S7RN60_9BACT</name>
<dbReference type="SUPFAM" id="SSF55073">
    <property type="entry name" value="Nucleotide cyclase"/>
    <property type="match status" value="1"/>
</dbReference>
<dbReference type="InterPro" id="IPR043128">
    <property type="entry name" value="Rev_trsase/Diguanyl_cyclase"/>
</dbReference>
<accession>A0A7S7RN60</accession>
<dbReference type="Pfam" id="PF00672">
    <property type="entry name" value="HAMP"/>
    <property type="match status" value="1"/>
</dbReference>
<dbReference type="AlphaFoldDB" id="A0A7S7RN60"/>
<dbReference type="InterPro" id="IPR000160">
    <property type="entry name" value="GGDEF_dom"/>
</dbReference>
<keyword evidence="3" id="KW-0472">Membrane</keyword>
<dbReference type="NCBIfam" id="TIGR00254">
    <property type="entry name" value="GGDEF"/>
    <property type="match status" value="1"/>
</dbReference>
<dbReference type="InterPro" id="IPR050469">
    <property type="entry name" value="Diguanylate_Cyclase"/>
</dbReference>
<protein>
    <recommendedName>
        <fullName evidence="1">diguanylate cyclase</fullName>
        <ecNumber evidence="1">2.7.7.65</ecNumber>
    </recommendedName>
</protein>
<sequence length="440" mass="50270">MKNIILYYNSLSLLKKNLLVPLIGIISILPFYFFILSNTMNMNSNMQEINLELIHLNECTFNNISILEKILNQLNSAVAAKELEWVANSEAHANEIKSNLQKHLQTDYGDDIKKVLDSFLDYYAFAKSVSTKLINSNYSYENISEDTELLVKKYNNIYEMFNALRLNIKDKIAQNMNSIYENSNSIISNGSYIFILWFSISISVTFFISRDFKFRINQIVQETREIASGDADFNKRLCIVSYDELGDVTKSINLFINKLHQEHEELVKAKKELKSLYVLDSLTKLYNRVKIDEIIDTELQRINRYTNNSVFSIILIDIDHFKSINDTYGHLAGDSVLEEFALILKNNARATDYVGRWGGEEFIIICVETDTHGSMAVAEKLRTAIDKFDFTTVGHKTASFGVASSTKGIDAKTILDNADKALYKAKNSGRNQVVNYSELP</sequence>
<proteinExistence type="predicted"/>
<feature type="transmembrane region" description="Helical" evidence="3">
    <location>
        <begin position="186"/>
        <end position="208"/>
    </location>
</feature>
<dbReference type="CDD" id="cd06225">
    <property type="entry name" value="HAMP"/>
    <property type="match status" value="1"/>
</dbReference>
<dbReference type="KEGG" id="sbal:HUE88_00335"/>
<evidence type="ECO:0000256" key="3">
    <source>
        <dbReference type="SAM" id="Phobius"/>
    </source>
</evidence>
<evidence type="ECO:0000259" key="5">
    <source>
        <dbReference type="PROSITE" id="PS50887"/>
    </source>
</evidence>
<evidence type="ECO:0000256" key="2">
    <source>
        <dbReference type="ARBA" id="ARBA00034247"/>
    </source>
</evidence>
<reference evidence="6 7" key="1">
    <citation type="submission" date="2020-05" db="EMBL/GenBank/DDBJ databases">
        <title>Sulfurimonas marisnigri, sp. nov., and Sulfurimonas baltica, sp. nov., manganese oxide reducing chemolithoautotrophs of the class Epsilonproteobacteria isolated from the pelagic redoxclines of the Black and Baltic Seas and emended description of the genus Sulfurimonas.</title>
        <authorList>
            <person name="Henkel J.V."/>
            <person name="Laudan C."/>
            <person name="Werner J."/>
            <person name="Neu T."/>
            <person name="Plewe S."/>
            <person name="Sproer C."/>
            <person name="Bunk B."/>
            <person name="Schulz-Vogt H.N."/>
        </authorList>
    </citation>
    <scope>NUCLEOTIDE SEQUENCE [LARGE SCALE GENOMIC DNA]</scope>
    <source>
        <strain evidence="6 7">GD2</strain>
    </source>
</reference>
<dbReference type="GO" id="GO:0052621">
    <property type="term" value="F:diguanylate cyclase activity"/>
    <property type="evidence" value="ECO:0007669"/>
    <property type="project" value="UniProtKB-EC"/>
</dbReference>
<dbReference type="PANTHER" id="PTHR45138:SF9">
    <property type="entry name" value="DIGUANYLATE CYCLASE DGCM-RELATED"/>
    <property type="match status" value="1"/>
</dbReference>
<feature type="transmembrane region" description="Helical" evidence="3">
    <location>
        <begin position="18"/>
        <end position="36"/>
    </location>
</feature>
<keyword evidence="3" id="KW-0812">Transmembrane</keyword>
<dbReference type="PROSITE" id="PS50887">
    <property type="entry name" value="GGDEF"/>
    <property type="match status" value="1"/>
</dbReference>
<gene>
    <name evidence="6" type="ORF">HUE88_00335</name>
</gene>
<evidence type="ECO:0000313" key="6">
    <source>
        <dbReference type="EMBL" id="QOY52181.1"/>
    </source>
</evidence>
<dbReference type="GO" id="GO:0016020">
    <property type="term" value="C:membrane"/>
    <property type="evidence" value="ECO:0007669"/>
    <property type="project" value="InterPro"/>
</dbReference>
<evidence type="ECO:0000259" key="4">
    <source>
        <dbReference type="PROSITE" id="PS50885"/>
    </source>
</evidence>
<dbReference type="EC" id="2.7.7.65" evidence="1"/>
<feature type="domain" description="GGDEF" evidence="5">
    <location>
        <begin position="309"/>
        <end position="438"/>
    </location>
</feature>
<comment type="catalytic activity">
    <reaction evidence="2">
        <text>2 GTP = 3',3'-c-di-GMP + 2 diphosphate</text>
        <dbReference type="Rhea" id="RHEA:24898"/>
        <dbReference type="ChEBI" id="CHEBI:33019"/>
        <dbReference type="ChEBI" id="CHEBI:37565"/>
        <dbReference type="ChEBI" id="CHEBI:58805"/>
        <dbReference type="EC" id="2.7.7.65"/>
    </reaction>
</comment>
<organism evidence="6 7">
    <name type="scientific">Candidatus Sulfurimonas baltica</name>
    <dbReference type="NCBI Taxonomy" id="2740404"/>
    <lineage>
        <taxon>Bacteria</taxon>
        <taxon>Pseudomonadati</taxon>
        <taxon>Campylobacterota</taxon>
        <taxon>Epsilonproteobacteria</taxon>
        <taxon>Campylobacterales</taxon>
        <taxon>Sulfurimonadaceae</taxon>
        <taxon>Sulfurimonas</taxon>
    </lineage>
</organism>
<dbReference type="Proteomes" id="UP000593994">
    <property type="component" value="Chromosome"/>
</dbReference>
<dbReference type="InterPro" id="IPR003660">
    <property type="entry name" value="HAMP_dom"/>
</dbReference>
<dbReference type="GO" id="GO:0007165">
    <property type="term" value="P:signal transduction"/>
    <property type="evidence" value="ECO:0007669"/>
    <property type="project" value="InterPro"/>
</dbReference>
<dbReference type="FunFam" id="3.30.70.270:FF:000001">
    <property type="entry name" value="Diguanylate cyclase domain protein"/>
    <property type="match status" value="1"/>
</dbReference>
<evidence type="ECO:0000313" key="7">
    <source>
        <dbReference type="Proteomes" id="UP000593994"/>
    </source>
</evidence>
<dbReference type="Gene3D" id="3.30.70.270">
    <property type="match status" value="1"/>
</dbReference>
<dbReference type="PROSITE" id="PS50885">
    <property type="entry name" value="HAMP"/>
    <property type="match status" value="1"/>
</dbReference>
<dbReference type="PANTHER" id="PTHR45138">
    <property type="entry name" value="REGULATORY COMPONENTS OF SENSORY TRANSDUCTION SYSTEM"/>
    <property type="match status" value="1"/>
</dbReference>
<feature type="domain" description="HAMP" evidence="4">
    <location>
        <begin position="210"/>
        <end position="264"/>
    </location>
</feature>
<dbReference type="CDD" id="cd01949">
    <property type="entry name" value="GGDEF"/>
    <property type="match status" value="1"/>
</dbReference>
<keyword evidence="7" id="KW-1185">Reference proteome</keyword>
<dbReference type="EMBL" id="CP054492">
    <property type="protein sequence ID" value="QOY52181.1"/>
    <property type="molecule type" value="Genomic_DNA"/>
</dbReference>
<evidence type="ECO:0000256" key="1">
    <source>
        <dbReference type="ARBA" id="ARBA00012528"/>
    </source>
</evidence>
<keyword evidence="3" id="KW-1133">Transmembrane helix</keyword>
<dbReference type="InterPro" id="IPR029787">
    <property type="entry name" value="Nucleotide_cyclase"/>
</dbReference>
<dbReference type="SMART" id="SM00267">
    <property type="entry name" value="GGDEF"/>
    <property type="match status" value="1"/>
</dbReference>
<dbReference type="Gene3D" id="6.10.340.10">
    <property type="match status" value="1"/>
</dbReference>
<dbReference type="Pfam" id="PF00990">
    <property type="entry name" value="GGDEF"/>
    <property type="match status" value="1"/>
</dbReference>